<evidence type="ECO:0000259" key="6">
    <source>
        <dbReference type="PROSITE" id="PS51058"/>
    </source>
</evidence>
<evidence type="ECO:0000256" key="4">
    <source>
        <dbReference type="PROSITE-ProRule" id="PRU00509"/>
    </source>
</evidence>
<keyword evidence="3" id="KW-0862">Zinc</keyword>
<gene>
    <name evidence="7" type="ORF">ABG768_026915</name>
</gene>
<dbReference type="GO" id="GO:0003677">
    <property type="term" value="F:DNA binding"/>
    <property type="evidence" value="ECO:0007669"/>
    <property type="project" value="InterPro"/>
</dbReference>
<dbReference type="InterPro" id="IPR002857">
    <property type="entry name" value="Znf_CXXC"/>
</dbReference>
<keyword evidence="8" id="KW-1185">Reference proteome</keyword>
<feature type="compositionally biased region" description="Basic and acidic residues" evidence="5">
    <location>
        <begin position="68"/>
        <end position="78"/>
    </location>
</feature>
<organism evidence="7 8">
    <name type="scientific">Culter alburnus</name>
    <name type="common">Topmouth culter</name>
    <dbReference type="NCBI Taxonomy" id="194366"/>
    <lineage>
        <taxon>Eukaryota</taxon>
        <taxon>Metazoa</taxon>
        <taxon>Chordata</taxon>
        <taxon>Craniata</taxon>
        <taxon>Vertebrata</taxon>
        <taxon>Euteleostomi</taxon>
        <taxon>Actinopterygii</taxon>
        <taxon>Neopterygii</taxon>
        <taxon>Teleostei</taxon>
        <taxon>Ostariophysi</taxon>
        <taxon>Cypriniformes</taxon>
        <taxon>Xenocyprididae</taxon>
        <taxon>Xenocypridinae</taxon>
        <taxon>Culter</taxon>
    </lineage>
</organism>
<protein>
    <recommendedName>
        <fullName evidence="6">CXXC-type domain-containing protein</fullName>
    </recommendedName>
</protein>
<feature type="compositionally biased region" description="Polar residues" evidence="5">
    <location>
        <begin position="423"/>
        <end position="434"/>
    </location>
</feature>
<feature type="compositionally biased region" description="Basic residues" evidence="5">
    <location>
        <begin position="437"/>
        <end position="461"/>
    </location>
</feature>
<evidence type="ECO:0000256" key="3">
    <source>
        <dbReference type="ARBA" id="ARBA00022833"/>
    </source>
</evidence>
<comment type="caution">
    <text evidence="7">The sequence shown here is derived from an EMBL/GenBank/DDBJ whole genome shotgun (WGS) entry which is preliminary data.</text>
</comment>
<keyword evidence="2 4" id="KW-0863">Zinc-finger</keyword>
<dbReference type="EMBL" id="JAWDJR010000008">
    <property type="protein sequence ID" value="KAK9971019.1"/>
    <property type="molecule type" value="Genomic_DNA"/>
</dbReference>
<feature type="compositionally biased region" description="Acidic residues" evidence="5">
    <location>
        <begin position="465"/>
        <end position="485"/>
    </location>
</feature>
<accession>A0AAW2ABN7</accession>
<evidence type="ECO:0000256" key="2">
    <source>
        <dbReference type="ARBA" id="ARBA00022771"/>
    </source>
</evidence>
<evidence type="ECO:0000256" key="5">
    <source>
        <dbReference type="SAM" id="MobiDB-lite"/>
    </source>
</evidence>
<feature type="domain" description="CXXC-type" evidence="6">
    <location>
        <begin position="369"/>
        <end position="418"/>
    </location>
</feature>
<dbReference type="GO" id="GO:0008270">
    <property type="term" value="F:zinc ion binding"/>
    <property type="evidence" value="ECO:0007669"/>
    <property type="project" value="UniProtKB-KW"/>
</dbReference>
<dbReference type="AlphaFoldDB" id="A0AAW2ABN7"/>
<evidence type="ECO:0000256" key="1">
    <source>
        <dbReference type="ARBA" id="ARBA00022723"/>
    </source>
</evidence>
<feature type="compositionally biased region" description="Basic and acidic residues" evidence="5">
    <location>
        <begin position="104"/>
        <end position="115"/>
    </location>
</feature>
<feature type="region of interest" description="Disordered" evidence="5">
    <location>
        <begin position="1"/>
        <end position="26"/>
    </location>
</feature>
<evidence type="ECO:0000313" key="7">
    <source>
        <dbReference type="EMBL" id="KAK9971019.1"/>
    </source>
</evidence>
<evidence type="ECO:0000313" key="8">
    <source>
        <dbReference type="Proteomes" id="UP001479290"/>
    </source>
</evidence>
<dbReference type="PROSITE" id="PS51058">
    <property type="entry name" value="ZF_CXXC"/>
    <property type="match status" value="1"/>
</dbReference>
<reference evidence="7 8" key="1">
    <citation type="submission" date="2024-05" db="EMBL/GenBank/DDBJ databases">
        <title>A high-quality chromosomal-level genome assembly of Topmouth culter (Culter alburnus).</title>
        <authorList>
            <person name="Zhao H."/>
        </authorList>
    </citation>
    <scope>NUCLEOTIDE SEQUENCE [LARGE SCALE GENOMIC DNA]</scope>
    <source>
        <strain evidence="7">CATC2023</strain>
        <tissue evidence="7">Muscle</tissue>
    </source>
</reference>
<feature type="region of interest" description="Disordered" evidence="5">
    <location>
        <begin position="39"/>
        <end position="196"/>
    </location>
</feature>
<feature type="region of interest" description="Disordered" evidence="5">
    <location>
        <begin position="423"/>
        <end position="495"/>
    </location>
</feature>
<feature type="compositionally biased region" description="Polar residues" evidence="5">
    <location>
        <begin position="153"/>
        <end position="184"/>
    </location>
</feature>
<dbReference type="Proteomes" id="UP001479290">
    <property type="component" value="Unassembled WGS sequence"/>
</dbReference>
<name>A0AAW2ABN7_CULAL</name>
<sequence>MTDELNRASSEPETTNPEETMHPIEGDITAVEENTMWDDMPGKVTVELPPDWLKPMEEDEDEGVDGLRSSERINRRTNDGVPKVKRRRGRPPIARNVRQGLNRLDFKKGLHMDRTRRTKNARSLLDSRRSGLSSGNATPVPDPSRTPEVLPRTPQSIIHSSTSTPQRPRLTPSSISNTPNTEFNSPPRLTRISPLNIDTSGTRNFIHTPSVKLGNVSQQIISSSSEPGKAGTELPLRLWLYPSMEPISPTKTQDTLISDLPVSSPDFPEITLKGMMSLKESHPMLSKCENCGSPFSAQKAGDTLCYTCRPKPEKKHSPPNIVFRKVGQDQWEVGKKKHPRKQILKPRPGYKRISKKDFVPDGGDDDDWAQKKRNRRMCRQCDACLREEDCGKCDFCMDKPKYGGSNKKRQKCRLRQCKFQSKLHSQTAKRNLNPSLPRRRTNMKSKIKRRGRPAKKRRFRSKPWEEDDDDDDDDEEMSDKDDDEEEVKHYKMNGSKARGRRKWNYSFKEEDDDMFIEAVLEDDEPSNIEEDPVVLGNEGSVMASNEMYSNTSGLSAHQGLYYNMPGMPVPSHMLGSGPLCNNNPVPLGEVIGSLPMGDDATQNGFLQIEMVRVGSPPSHFTEEPVSEPQQEPTPVITQIFSLAGAESDCDRDQGLMELFTSLGQTVLPPHWVCVMAKGPVLQLLQCSKLSTMADTIVQIEKGFFFQVSVQNQPLLLMHAVYSRHPTCLETVDDVVSLLLDLEGLGVCQGYQSLDIGSPWEPRMCVRAALCDLLISKDEEHCVKCTQPVEG</sequence>
<proteinExistence type="predicted"/>
<dbReference type="Pfam" id="PF02008">
    <property type="entry name" value="zf-CXXC"/>
    <property type="match status" value="1"/>
</dbReference>
<keyword evidence="1" id="KW-0479">Metal-binding</keyword>